<dbReference type="HOGENOM" id="CLU_2625197_0_0_1"/>
<dbReference type="EMBL" id="KQ971307">
    <property type="protein sequence ID" value="EFA10837.1"/>
    <property type="molecule type" value="Genomic_DNA"/>
</dbReference>
<reference evidence="1 2" key="1">
    <citation type="journal article" date="2008" name="Nature">
        <title>The genome of the model beetle and pest Tribolium castaneum.</title>
        <authorList>
            <consortium name="Tribolium Genome Sequencing Consortium"/>
            <person name="Richards S."/>
            <person name="Gibbs R.A."/>
            <person name="Weinstock G.M."/>
            <person name="Brown S.J."/>
            <person name="Denell R."/>
            <person name="Beeman R.W."/>
            <person name="Gibbs R."/>
            <person name="Beeman R.W."/>
            <person name="Brown S.J."/>
            <person name="Bucher G."/>
            <person name="Friedrich M."/>
            <person name="Grimmelikhuijzen C.J."/>
            <person name="Klingler M."/>
            <person name="Lorenzen M."/>
            <person name="Richards S."/>
            <person name="Roth S."/>
            <person name="Schroder R."/>
            <person name="Tautz D."/>
            <person name="Zdobnov E.M."/>
            <person name="Muzny D."/>
            <person name="Gibbs R.A."/>
            <person name="Weinstock G.M."/>
            <person name="Attaway T."/>
            <person name="Bell S."/>
            <person name="Buhay C.J."/>
            <person name="Chandrabose M.N."/>
            <person name="Chavez D."/>
            <person name="Clerk-Blankenburg K.P."/>
            <person name="Cree A."/>
            <person name="Dao M."/>
            <person name="Davis C."/>
            <person name="Chacko J."/>
            <person name="Dinh H."/>
            <person name="Dugan-Rocha S."/>
            <person name="Fowler G."/>
            <person name="Garner T.T."/>
            <person name="Garnes J."/>
            <person name="Gnirke A."/>
            <person name="Hawes A."/>
            <person name="Hernandez J."/>
            <person name="Hines S."/>
            <person name="Holder M."/>
            <person name="Hume J."/>
            <person name="Jhangiani S.N."/>
            <person name="Joshi V."/>
            <person name="Khan Z.M."/>
            <person name="Jackson L."/>
            <person name="Kovar C."/>
            <person name="Kowis A."/>
            <person name="Lee S."/>
            <person name="Lewis L.R."/>
            <person name="Margolis J."/>
            <person name="Morgan M."/>
            <person name="Nazareth L.V."/>
            <person name="Nguyen N."/>
            <person name="Okwuonu G."/>
            <person name="Parker D."/>
            <person name="Richards S."/>
            <person name="Ruiz S.J."/>
            <person name="Santibanez J."/>
            <person name="Savard J."/>
            <person name="Scherer S.E."/>
            <person name="Schneider B."/>
            <person name="Sodergren E."/>
            <person name="Tautz D."/>
            <person name="Vattahil S."/>
            <person name="Villasana D."/>
            <person name="White C.S."/>
            <person name="Wright R."/>
            <person name="Park Y."/>
            <person name="Beeman R.W."/>
            <person name="Lord J."/>
            <person name="Oppert B."/>
            <person name="Lorenzen M."/>
            <person name="Brown S."/>
            <person name="Wang L."/>
            <person name="Savard J."/>
            <person name="Tautz D."/>
            <person name="Richards S."/>
            <person name="Weinstock G."/>
            <person name="Gibbs R.A."/>
            <person name="Liu Y."/>
            <person name="Worley K."/>
            <person name="Weinstock G."/>
            <person name="Elsik C.G."/>
            <person name="Reese J.T."/>
            <person name="Elhaik E."/>
            <person name="Landan G."/>
            <person name="Graur D."/>
            <person name="Arensburger P."/>
            <person name="Atkinson P."/>
            <person name="Beeman R.W."/>
            <person name="Beidler J."/>
            <person name="Brown S.J."/>
            <person name="Demuth J.P."/>
            <person name="Drury D.W."/>
            <person name="Du Y.Z."/>
            <person name="Fujiwara H."/>
            <person name="Lorenzen M."/>
            <person name="Maselli V."/>
            <person name="Osanai M."/>
            <person name="Park Y."/>
            <person name="Robertson H.M."/>
            <person name="Tu Z."/>
            <person name="Wang J.J."/>
            <person name="Wang S."/>
            <person name="Richards S."/>
            <person name="Song H."/>
            <person name="Zhang L."/>
            <person name="Sodergren E."/>
            <person name="Werner D."/>
            <person name="Stanke M."/>
            <person name="Morgenstern B."/>
            <person name="Solovyev V."/>
            <person name="Kosarev P."/>
            <person name="Brown G."/>
            <person name="Chen H.C."/>
            <person name="Ermolaeva O."/>
            <person name="Hlavina W."/>
            <person name="Kapustin Y."/>
            <person name="Kiryutin B."/>
            <person name="Kitts P."/>
            <person name="Maglott D."/>
            <person name="Pruitt K."/>
            <person name="Sapojnikov V."/>
            <person name="Souvorov A."/>
            <person name="Mackey A.J."/>
            <person name="Waterhouse R.M."/>
            <person name="Wyder S."/>
            <person name="Zdobnov E.M."/>
            <person name="Zdobnov E.M."/>
            <person name="Wyder S."/>
            <person name="Kriventseva E.V."/>
            <person name="Kadowaki T."/>
            <person name="Bork P."/>
            <person name="Aranda M."/>
            <person name="Bao R."/>
            <person name="Beermann A."/>
            <person name="Berns N."/>
            <person name="Bolognesi R."/>
            <person name="Bonneton F."/>
            <person name="Bopp D."/>
            <person name="Brown S.J."/>
            <person name="Bucher G."/>
            <person name="Butts T."/>
            <person name="Chaumot A."/>
            <person name="Denell R.E."/>
            <person name="Ferrier D.E."/>
            <person name="Friedrich M."/>
            <person name="Gordon C.M."/>
            <person name="Jindra M."/>
            <person name="Klingler M."/>
            <person name="Lan Q."/>
            <person name="Lattorff H.M."/>
            <person name="Laudet V."/>
            <person name="von Levetsow C."/>
            <person name="Liu Z."/>
            <person name="Lutz R."/>
            <person name="Lynch J.A."/>
            <person name="da Fonseca R.N."/>
            <person name="Posnien N."/>
            <person name="Reuter R."/>
            <person name="Roth S."/>
            <person name="Savard J."/>
            <person name="Schinko J.B."/>
            <person name="Schmitt C."/>
            <person name="Schoppmeier M."/>
            <person name="Schroder R."/>
            <person name="Shippy T.D."/>
            <person name="Simonnet F."/>
            <person name="Marques-Souza H."/>
            <person name="Tautz D."/>
            <person name="Tomoyasu Y."/>
            <person name="Trauner J."/>
            <person name="Van der Zee M."/>
            <person name="Vervoort M."/>
            <person name="Wittkopp N."/>
            <person name="Wimmer E.A."/>
            <person name="Yang X."/>
            <person name="Jones A.K."/>
            <person name="Sattelle D.B."/>
            <person name="Ebert P.R."/>
            <person name="Nelson D."/>
            <person name="Scott J.G."/>
            <person name="Beeman R.W."/>
            <person name="Muthukrishnan S."/>
            <person name="Kramer K.J."/>
            <person name="Arakane Y."/>
            <person name="Beeman R.W."/>
            <person name="Zhu Q."/>
            <person name="Hogenkamp D."/>
            <person name="Dixit R."/>
            <person name="Oppert B."/>
            <person name="Jiang H."/>
            <person name="Zou Z."/>
            <person name="Marshall J."/>
            <person name="Elpidina E."/>
            <person name="Vinokurov K."/>
            <person name="Oppert C."/>
            <person name="Zou Z."/>
            <person name="Evans J."/>
            <person name="Lu Z."/>
            <person name="Zhao P."/>
            <person name="Sumathipala N."/>
            <person name="Altincicek B."/>
            <person name="Vilcinskas A."/>
            <person name="Williams M."/>
            <person name="Hultmark D."/>
            <person name="Hetru C."/>
            <person name="Jiang H."/>
            <person name="Grimmelikhuijzen C.J."/>
            <person name="Hauser F."/>
            <person name="Cazzamali G."/>
            <person name="Williamson M."/>
            <person name="Park Y."/>
            <person name="Li B."/>
            <person name="Tanaka Y."/>
            <person name="Predel R."/>
            <person name="Neupert S."/>
            <person name="Schachtner J."/>
            <person name="Verleyen P."/>
            <person name="Raible F."/>
            <person name="Bork P."/>
            <person name="Friedrich M."/>
            <person name="Walden K.K."/>
            <person name="Robertson H.M."/>
            <person name="Angeli S."/>
            <person name="Foret S."/>
            <person name="Bucher G."/>
            <person name="Schuetz S."/>
            <person name="Maleszka R."/>
            <person name="Wimmer E.A."/>
            <person name="Beeman R.W."/>
            <person name="Lorenzen M."/>
            <person name="Tomoyasu Y."/>
            <person name="Miller S.C."/>
            <person name="Grossmann D."/>
            <person name="Bucher G."/>
        </authorList>
    </citation>
    <scope>NUCLEOTIDE SEQUENCE [LARGE SCALE GENOMIC DNA]</scope>
    <source>
        <strain evidence="1 2">Georgia GA2</strain>
    </source>
</reference>
<name>D6W6J5_TRICA</name>
<dbReference type="Proteomes" id="UP000007266">
    <property type="component" value="Linkage group 1"/>
</dbReference>
<sequence>MALINRGITGSPNVDRSNADIVALLADLVMRVQPDPHSRGYVQLGAILTPESRPGRVVAYVEDKGPNFVYNKVMFTKQ</sequence>
<keyword evidence="2" id="KW-1185">Reference proteome</keyword>
<accession>D6W6J5</accession>
<evidence type="ECO:0000313" key="2">
    <source>
        <dbReference type="Proteomes" id="UP000007266"/>
    </source>
</evidence>
<dbReference type="InParanoid" id="D6W6J5"/>
<organism evidence="1 2">
    <name type="scientific">Tribolium castaneum</name>
    <name type="common">Red flour beetle</name>
    <dbReference type="NCBI Taxonomy" id="7070"/>
    <lineage>
        <taxon>Eukaryota</taxon>
        <taxon>Metazoa</taxon>
        <taxon>Ecdysozoa</taxon>
        <taxon>Arthropoda</taxon>
        <taxon>Hexapoda</taxon>
        <taxon>Insecta</taxon>
        <taxon>Pterygota</taxon>
        <taxon>Neoptera</taxon>
        <taxon>Endopterygota</taxon>
        <taxon>Coleoptera</taxon>
        <taxon>Polyphaga</taxon>
        <taxon>Cucujiformia</taxon>
        <taxon>Tenebrionidae</taxon>
        <taxon>Tenebrionidae incertae sedis</taxon>
        <taxon>Tribolium</taxon>
    </lineage>
</organism>
<dbReference type="AlphaFoldDB" id="D6W6J5"/>
<evidence type="ECO:0000313" key="1">
    <source>
        <dbReference type="EMBL" id="EFA10837.1"/>
    </source>
</evidence>
<gene>
    <name evidence="1" type="primary">GLEAN_01614</name>
    <name evidence="1" type="ORF">TcasGA2_TC001614</name>
</gene>
<protein>
    <submittedName>
        <fullName evidence="1">Uncharacterized protein</fullName>
    </submittedName>
</protein>
<proteinExistence type="predicted"/>
<reference evidence="1 2" key="2">
    <citation type="journal article" date="2010" name="Nucleic Acids Res.">
        <title>BeetleBase in 2010: revisions to provide comprehensive genomic information for Tribolium castaneum.</title>
        <authorList>
            <person name="Kim H.S."/>
            <person name="Murphy T."/>
            <person name="Xia J."/>
            <person name="Caragea D."/>
            <person name="Park Y."/>
            <person name="Beeman R.W."/>
            <person name="Lorenzen M.D."/>
            <person name="Butcher S."/>
            <person name="Manak J.R."/>
            <person name="Brown S.J."/>
        </authorList>
    </citation>
    <scope>GENOME REANNOTATION</scope>
    <source>
        <strain evidence="1 2">Georgia GA2</strain>
    </source>
</reference>